<accession>A0AAU7LRV5</accession>
<gene>
    <name evidence="1" type="ORF">ABLV49_00615</name>
</gene>
<dbReference type="RefSeq" id="WP_349279695.1">
    <property type="nucleotide sequence ID" value="NZ_CBCSCU010000013.1"/>
</dbReference>
<organism evidence="1">
    <name type="scientific">Polaromonas hydrogenivorans</name>
    <dbReference type="NCBI Taxonomy" id="335476"/>
    <lineage>
        <taxon>Bacteria</taxon>
        <taxon>Pseudomonadati</taxon>
        <taxon>Pseudomonadota</taxon>
        <taxon>Betaproteobacteria</taxon>
        <taxon>Burkholderiales</taxon>
        <taxon>Comamonadaceae</taxon>
        <taxon>Polaromonas</taxon>
    </lineage>
</organism>
<reference evidence="1" key="1">
    <citation type="submission" date="2024-05" db="EMBL/GenBank/DDBJ databases">
        <authorList>
            <person name="Bunk B."/>
            <person name="Swiderski J."/>
            <person name="Sproer C."/>
            <person name="Thiel V."/>
        </authorList>
    </citation>
    <scope>NUCLEOTIDE SEQUENCE</scope>
    <source>
        <strain evidence="1">DSM 17735</strain>
    </source>
</reference>
<evidence type="ECO:0000313" key="1">
    <source>
        <dbReference type="EMBL" id="XBP70374.1"/>
    </source>
</evidence>
<dbReference type="EMBL" id="CP157675">
    <property type="protein sequence ID" value="XBP70374.1"/>
    <property type="molecule type" value="Genomic_DNA"/>
</dbReference>
<name>A0AAU7LRV5_9BURK</name>
<proteinExistence type="predicted"/>
<evidence type="ECO:0008006" key="2">
    <source>
        <dbReference type="Google" id="ProtNLM"/>
    </source>
</evidence>
<sequence length="81" mass="9054">MELGMTDRELAVFLDGKDLLSPTGAAWTPAAITKALWKLRHHRTVGSILHNQLLQLAFDGLLKPAEVLPLYQSRNSPRMTM</sequence>
<dbReference type="AlphaFoldDB" id="A0AAU7LRV5"/>
<protein>
    <recommendedName>
        <fullName evidence="2">Recombinase domain-containing protein</fullName>
    </recommendedName>
</protein>